<comment type="caution">
    <text evidence="2">The sequence shown here is derived from an EMBL/GenBank/DDBJ whole genome shotgun (WGS) entry which is preliminary data.</text>
</comment>
<evidence type="ECO:0000313" key="2">
    <source>
        <dbReference type="EMBL" id="MCD9638782.1"/>
    </source>
</evidence>
<gene>
    <name evidence="2" type="ORF">HAX54_022934</name>
</gene>
<evidence type="ECO:0000256" key="1">
    <source>
        <dbReference type="SAM" id="MobiDB-lite"/>
    </source>
</evidence>
<evidence type="ECO:0000313" key="3">
    <source>
        <dbReference type="Proteomes" id="UP000823775"/>
    </source>
</evidence>
<organism evidence="2 3">
    <name type="scientific">Datura stramonium</name>
    <name type="common">Jimsonweed</name>
    <name type="synonym">Common thornapple</name>
    <dbReference type="NCBI Taxonomy" id="4076"/>
    <lineage>
        <taxon>Eukaryota</taxon>
        <taxon>Viridiplantae</taxon>
        <taxon>Streptophyta</taxon>
        <taxon>Embryophyta</taxon>
        <taxon>Tracheophyta</taxon>
        <taxon>Spermatophyta</taxon>
        <taxon>Magnoliopsida</taxon>
        <taxon>eudicotyledons</taxon>
        <taxon>Gunneridae</taxon>
        <taxon>Pentapetalae</taxon>
        <taxon>asterids</taxon>
        <taxon>lamiids</taxon>
        <taxon>Solanales</taxon>
        <taxon>Solanaceae</taxon>
        <taxon>Solanoideae</taxon>
        <taxon>Datureae</taxon>
        <taxon>Datura</taxon>
    </lineage>
</organism>
<proteinExistence type="predicted"/>
<keyword evidence="3" id="KW-1185">Reference proteome</keyword>
<dbReference type="EMBL" id="JACEIK010002775">
    <property type="protein sequence ID" value="MCD9638782.1"/>
    <property type="molecule type" value="Genomic_DNA"/>
</dbReference>
<feature type="region of interest" description="Disordered" evidence="1">
    <location>
        <begin position="73"/>
        <end position="97"/>
    </location>
</feature>
<protein>
    <submittedName>
        <fullName evidence="2">Uncharacterized protein</fullName>
    </submittedName>
</protein>
<accession>A0ABS8UXC6</accession>
<sequence length="117" mass="13365">MEAIMRFYNTMRVQKKKLPVKVNHVRTSNRSLRTVQLDKALRLKVWEGRILIQLPLSEYLLAALADEYTQVNSPLHSKPTHSATTSNSSNQKEPPPPLKYLSIEEVIQKIHSCILGS</sequence>
<reference evidence="2 3" key="1">
    <citation type="journal article" date="2021" name="BMC Genomics">
        <title>Datura genome reveals duplications of psychoactive alkaloid biosynthetic genes and high mutation rate following tissue culture.</title>
        <authorList>
            <person name="Rajewski A."/>
            <person name="Carter-House D."/>
            <person name="Stajich J."/>
            <person name="Litt A."/>
        </authorList>
    </citation>
    <scope>NUCLEOTIDE SEQUENCE [LARGE SCALE GENOMIC DNA]</scope>
    <source>
        <strain evidence="2">AR-01</strain>
    </source>
</reference>
<feature type="compositionally biased region" description="Polar residues" evidence="1">
    <location>
        <begin position="73"/>
        <end position="92"/>
    </location>
</feature>
<name>A0ABS8UXC6_DATST</name>
<dbReference type="Proteomes" id="UP000823775">
    <property type="component" value="Unassembled WGS sequence"/>
</dbReference>